<evidence type="ECO:0000313" key="3">
    <source>
        <dbReference type="EMBL" id="SVB51058.1"/>
    </source>
</evidence>
<keyword evidence="2" id="KW-1133">Transmembrane helix</keyword>
<evidence type="ECO:0000256" key="2">
    <source>
        <dbReference type="SAM" id="Phobius"/>
    </source>
</evidence>
<evidence type="ECO:0000256" key="1">
    <source>
        <dbReference type="SAM" id="MobiDB-lite"/>
    </source>
</evidence>
<keyword evidence="2" id="KW-0812">Transmembrane</keyword>
<sequence>MARSAAAKKVAKAASAGAGGKGAGAERKILFPAAMILVALLGVVLVLVARDQRADLAPAGDPSLDDHWHTAYSVYVCDELSSALFPNDSGDNRTGIHTHGDGLIHIHPFVSTVTGQYATLGAFFNENQTVFDDDSFELPGGSILSESDFKCGGEGAEIRVLKWNTLAAEKPVVFTENLRDVRLNEDGQLVMFAVVAQDTDDSEIPRPDDSYLRQYLGLPEEQKPLGQEEDGETGPILPVTDEPFVTEEPTNEIPESDEPNDN</sequence>
<proteinExistence type="predicted"/>
<reference evidence="3" key="1">
    <citation type="submission" date="2018-05" db="EMBL/GenBank/DDBJ databases">
        <authorList>
            <person name="Lanie J.A."/>
            <person name="Ng W.-L."/>
            <person name="Kazmierczak K.M."/>
            <person name="Andrzejewski T.M."/>
            <person name="Davidsen T.M."/>
            <person name="Wayne K.J."/>
            <person name="Tettelin H."/>
            <person name="Glass J.I."/>
            <person name="Rusch D."/>
            <person name="Podicherti R."/>
            <person name="Tsui H.-C.T."/>
            <person name="Winkler M.E."/>
        </authorList>
    </citation>
    <scope>NUCLEOTIDE SEQUENCE</scope>
</reference>
<dbReference type="EMBL" id="UINC01044937">
    <property type="protein sequence ID" value="SVB51058.1"/>
    <property type="molecule type" value="Genomic_DNA"/>
</dbReference>
<keyword evidence="2" id="KW-0472">Membrane</keyword>
<gene>
    <name evidence="3" type="ORF">METZ01_LOCUS203912</name>
</gene>
<feature type="region of interest" description="Disordered" evidence="1">
    <location>
        <begin position="215"/>
        <end position="262"/>
    </location>
</feature>
<accession>A0A382EK09</accession>
<name>A0A382EK09_9ZZZZ</name>
<feature type="transmembrane region" description="Helical" evidence="2">
    <location>
        <begin position="29"/>
        <end position="49"/>
    </location>
</feature>
<protein>
    <submittedName>
        <fullName evidence="3">Uncharacterized protein</fullName>
    </submittedName>
</protein>
<organism evidence="3">
    <name type="scientific">marine metagenome</name>
    <dbReference type="NCBI Taxonomy" id="408172"/>
    <lineage>
        <taxon>unclassified sequences</taxon>
        <taxon>metagenomes</taxon>
        <taxon>ecological metagenomes</taxon>
    </lineage>
</organism>
<dbReference type="AlphaFoldDB" id="A0A382EK09"/>